<evidence type="ECO:0000313" key="4">
    <source>
        <dbReference type="Proteomes" id="UP000500826"/>
    </source>
</evidence>
<dbReference type="InterPro" id="IPR055259">
    <property type="entry name" value="YkvP/CgeB_Glyco_trans-like"/>
</dbReference>
<protein>
    <submittedName>
        <fullName evidence="3">Glycosyltransferase</fullName>
    </submittedName>
</protein>
<dbReference type="Proteomes" id="UP000500826">
    <property type="component" value="Chromosome"/>
</dbReference>
<dbReference type="EMBL" id="CP053418">
    <property type="protein sequence ID" value="QJW83853.1"/>
    <property type="molecule type" value="Genomic_DNA"/>
</dbReference>
<feature type="domain" description="Spore protein YkvP/CgeB glycosyl transferase-like" evidence="2">
    <location>
        <begin position="223"/>
        <end position="330"/>
    </location>
</feature>
<name>A0ABX6P1B0_9BURK</name>
<sequence length="378" mass="43198">MLALPALQDSDPARALQALKGLRVAAIMDEFTFASYAPECNLMQISVDGWQGELEAFAPQLLFIESAWRGKDEKWGGKVGHLSAEVVGIVQWCRAHGVPTVFWNKEDPVHFETFLNTAKHFEYVFTTDIDCIHRYKTALGHDRVYLLPFACQPSVNHPIEKYPRKDAFCFAGAYYVRYPDRTRDLGNFMTSLAEYRPVEIYDRNFGKDDPNYQFPPEYRPFIVGNLPFHEIDKAYKGYRYAINLNSIKQSQSMFARRVFELLASNTITVSNFSRGVRLLFGDLVITSDDGAEILQRIRRLGDGADLRKFRLAGLRKVMQGHTYLDRFAYVVAKAQGGRPCRRCCRACWSPRWRATSSSSTPSSPPSAASSTRRANWRW</sequence>
<reference evidence="3 4" key="1">
    <citation type="submission" date="2020-05" db="EMBL/GenBank/DDBJ databases">
        <title>Ramlibacter rhizophilus sp. nov., isolated from rhizosphere soil of national flower Mugunghwa from South Korea.</title>
        <authorList>
            <person name="Zheng-Fei Y."/>
            <person name="Huan T."/>
        </authorList>
    </citation>
    <scope>NUCLEOTIDE SEQUENCE [LARGE SCALE GENOMIC DNA]</scope>
    <source>
        <strain evidence="3 4">H242</strain>
    </source>
</reference>
<organism evidence="3 4">
    <name type="scientific">Ramlibacter terrae</name>
    <dbReference type="NCBI Taxonomy" id="2732511"/>
    <lineage>
        <taxon>Bacteria</taxon>
        <taxon>Pseudomonadati</taxon>
        <taxon>Pseudomonadota</taxon>
        <taxon>Betaproteobacteria</taxon>
        <taxon>Burkholderiales</taxon>
        <taxon>Comamonadaceae</taxon>
        <taxon>Ramlibacter</taxon>
    </lineage>
</organism>
<evidence type="ECO:0000259" key="2">
    <source>
        <dbReference type="Pfam" id="PF13524"/>
    </source>
</evidence>
<keyword evidence="4" id="KW-1185">Reference proteome</keyword>
<feature type="region of interest" description="Disordered" evidence="1">
    <location>
        <begin position="353"/>
        <end position="378"/>
    </location>
</feature>
<proteinExistence type="predicted"/>
<gene>
    <name evidence="3" type="ORF">HK414_07055</name>
</gene>
<dbReference type="Pfam" id="PF13524">
    <property type="entry name" value="Glyco_trans_1_2"/>
    <property type="match status" value="1"/>
</dbReference>
<evidence type="ECO:0000256" key="1">
    <source>
        <dbReference type="SAM" id="MobiDB-lite"/>
    </source>
</evidence>
<accession>A0ABX6P1B0</accession>
<evidence type="ECO:0000313" key="3">
    <source>
        <dbReference type="EMBL" id="QJW83853.1"/>
    </source>
</evidence>